<dbReference type="SUPFAM" id="SSF47095">
    <property type="entry name" value="HMG-box"/>
    <property type="match status" value="1"/>
</dbReference>
<organism evidence="3 4">
    <name type="scientific">Ambispora leptoticha</name>
    <dbReference type="NCBI Taxonomy" id="144679"/>
    <lineage>
        <taxon>Eukaryota</taxon>
        <taxon>Fungi</taxon>
        <taxon>Fungi incertae sedis</taxon>
        <taxon>Mucoromycota</taxon>
        <taxon>Glomeromycotina</taxon>
        <taxon>Glomeromycetes</taxon>
        <taxon>Archaeosporales</taxon>
        <taxon>Ambisporaceae</taxon>
        <taxon>Ambispora</taxon>
    </lineage>
</organism>
<name>A0A9N9IZW3_9GLOM</name>
<sequence>IYCICKMPKRKIPKFQELDASIEIFFPPEKPQIKIEELIQNALKKSNLPAKIPNAFMIYRQEILKELNAQNLTVGMPRLSVIASKTWKIANQEIKNEYYRLAKRANTEYKNFLFQQTSFANKHLYVEPINNEQISFSNQHFYNVSVPTNNMENQQILFSNEHCYTKPINNVKNLQTSFFDERLYTKPIINKADQQFLLSNDIIIPAPTTNTKICSLMNNLISRH</sequence>
<dbReference type="EMBL" id="CAJVPS010044294">
    <property type="protein sequence ID" value="CAG8757267.1"/>
    <property type="molecule type" value="Genomic_DNA"/>
</dbReference>
<accession>A0A9N9IZW3</accession>
<dbReference type="GO" id="GO:0003677">
    <property type="term" value="F:DNA binding"/>
    <property type="evidence" value="ECO:0007669"/>
    <property type="project" value="UniProtKB-UniRule"/>
</dbReference>
<evidence type="ECO:0000256" key="1">
    <source>
        <dbReference type="PROSITE-ProRule" id="PRU00267"/>
    </source>
</evidence>
<dbReference type="Gene3D" id="1.10.30.10">
    <property type="entry name" value="High mobility group box domain"/>
    <property type="match status" value="1"/>
</dbReference>
<gene>
    <name evidence="3" type="ORF">ALEPTO_LOCUS13531</name>
</gene>
<reference evidence="3" key="1">
    <citation type="submission" date="2021-06" db="EMBL/GenBank/DDBJ databases">
        <authorList>
            <person name="Kallberg Y."/>
            <person name="Tangrot J."/>
            <person name="Rosling A."/>
        </authorList>
    </citation>
    <scope>NUCLEOTIDE SEQUENCE</scope>
    <source>
        <strain evidence="3">FL130A</strain>
    </source>
</reference>
<feature type="domain" description="HMG box" evidence="2">
    <location>
        <begin position="49"/>
        <end position="117"/>
    </location>
</feature>
<dbReference type="InterPro" id="IPR036910">
    <property type="entry name" value="HMG_box_dom_sf"/>
</dbReference>
<dbReference type="PROSITE" id="PS50118">
    <property type="entry name" value="HMG_BOX_2"/>
    <property type="match status" value="1"/>
</dbReference>
<dbReference type="Pfam" id="PF00505">
    <property type="entry name" value="HMG_box"/>
    <property type="match status" value="1"/>
</dbReference>
<dbReference type="GO" id="GO:0005634">
    <property type="term" value="C:nucleus"/>
    <property type="evidence" value="ECO:0007669"/>
    <property type="project" value="UniProtKB-UniRule"/>
</dbReference>
<protein>
    <submittedName>
        <fullName evidence="3">6658_t:CDS:1</fullName>
    </submittedName>
</protein>
<keyword evidence="1" id="KW-0539">Nucleus</keyword>
<keyword evidence="1" id="KW-0238">DNA-binding</keyword>
<keyword evidence="4" id="KW-1185">Reference proteome</keyword>
<proteinExistence type="predicted"/>
<feature type="non-terminal residue" evidence="3">
    <location>
        <position position="1"/>
    </location>
</feature>
<dbReference type="InterPro" id="IPR009071">
    <property type="entry name" value="HMG_box_dom"/>
</dbReference>
<evidence type="ECO:0000313" key="3">
    <source>
        <dbReference type="EMBL" id="CAG8757267.1"/>
    </source>
</evidence>
<dbReference type="Proteomes" id="UP000789508">
    <property type="component" value="Unassembled WGS sequence"/>
</dbReference>
<feature type="DNA-binding region" description="HMG box" evidence="1">
    <location>
        <begin position="49"/>
        <end position="117"/>
    </location>
</feature>
<evidence type="ECO:0000259" key="2">
    <source>
        <dbReference type="PROSITE" id="PS50118"/>
    </source>
</evidence>
<evidence type="ECO:0000313" key="4">
    <source>
        <dbReference type="Proteomes" id="UP000789508"/>
    </source>
</evidence>
<comment type="caution">
    <text evidence="3">The sequence shown here is derived from an EMBL/GenBank/DDBJ whole genome shotgun (WGS) entry which is preliminary data.</text>
</comment>
<dbReference type="OrthoDB" id="6247875at2759"/>
<dbReference type="AlphaFoldDB" id="A0A9N9IZW3"/>